<accession>A0A1V9XVG2</accession>
<organism evidence="1 2">
    <name type="scientific">Tropilaelaps mercedesae</name>
    <dbReference type="NCBI Taxonomy" id="418985"/>
    <lineage>
        <taxon>Eukaryota</taxon>
        <taxon>Metazoa</taxon>
        <taxon>Ecdysozoa</taxon>
        <taxon>Arthropoda</taxon>
        <taxon>Chelicerata</taxon>
        <taxon>Arachnida</taxon>
        <taxon>Acari</taxon>
        <taxon>Parasitiformes</taxon>
        <taxon>Mesostigmata</taxon>
        <taxon>Gamasina</taxon>
        <taxon>Dermanyssoidea</taxon>
        <taxon>Laelapidae</taxon>
        <taxon>Tropilaelaps</taxon>
    </lineage>
</organism>
<dbReference type="AlphaFoldDB" id="A0A1V9XVG2"/>
<protein>
    <submittedName>
        <fullName evidence="1">Uncharacterized protein</fullName>
    </submittedName>
</protein>
<dbReference type="EMBL" id="MNPL01003446">
    <property type="protein sequence ID" value="OQR77496.1"/>
    <property type="molecule type" value="Genomic_DNA"/>
</dbReference>
<evidence type="ECO:0000313" key="1">
    <source>
        <dbReference type="EMBL" id="OQR77496.1"/>
    </source>
</evidence>
<proteinExistence type="predicted"/>
<dbReference type="InParanoid" id="A0A1V9XVG2"/>
<evidence type="ECO:0000313" key="2">
    <source>
        <dbReference type="Proteomes" id="UP000192247"/>
    </source>
</evidence>
<comment type="caution">
    <text evidence="1">The sequence shown here is derived from an EMBL/GenBank/DDBJ whole genome shotgun (WGS) entry which is preliminary data.</text>
</comment>
<sequence length="73" mass="8078">MATGASNWAHSMCGRNRLEHHKTKCRITASYNSAYESTVGLADLKQQPVLDPPPGLWWQVGLRTQPQLLSCIG</sequence>
<reference evidence="1 2" key="1">
    <citation type="journal article" date="2017" name="Gigascience">
        <title>Draft genome of the honey bee ectoparasitic mite, Tropilaelaps mercedesae, is shaped by the parasitic life history.</title>
        <authorList>
            <person name="Dong X."/>
            <person name="Armstrong S.D."/>
            <person name="Xia D."/>
            <person name="Makepeace B.L."/>
            <person name="Darby A.C."/>
            <person name="Kadowaki T."/>
        </authorList>
    </citation>
    <scope>NUCLEOTIDE SEQUENCE [LARGE SCALE GENOMIC DNA]</scope>
    <source>
        <strain evidence="1">Wuxi-XJTLU</strain>
    </source>
</reference>
<gene>
    <name evidence="1" type="ORF">BIW11_02896</name>
</gene>
<keyword evidence="2" id="KW-1185">Reference proteome</keyword>
<dbReference type="Proteomes" id="UP000192247">
    <property type="component" value="Unassembled WGS sequence"/>
</dbReference>
<name>A0A1V9XVG2_9ACAR</name>